<dbReference type="PANTHER" id="PTHR31834:SF1">
    <property type="entry name" value="INITIATION-SPECIFIC ALPHA-1,6-MANNOSYLTRANSFERASE"/>
    <property type="match status" value="1"/>
</dbReference>
<protein>
    <submittedName>
        <fullName evidence="4">Probable glycosyltransferase At5g11130</fullName>
    </submittedName>
</protein>
<organism evidence="4 5">
    <name type="scientific">Durusdinium trenchii</name>
    <dbReference type="NCBI Taxonomy" id="1381693"/>
    <lineage>
        <taxon>Eukaryota</taxon>
        <taxon>Sar</taxon>
        <taxon>Alveolata</taxon>
        <taxon>Dinophyceae</taxon>
        <taxon>Suessiales</taxon>
        <taxon>Symbiodiniaceae</taxon>
        <taxon>Durusdinium</taxon>
    </lineage>
</organism>
<dbReference type="Gene3D" id="1.10.238.10">
    <property type="entry name" value="EF-hand"/>
    <property type="match status" value="1"/>
</dbReference>
<evidence type="ECO:0000313" key="4">
    <source>
        <dbReference type="EMBL" id="CAK9080846.1"/>
    </source>
</evidence>
<dbReference type="PANTHER" id="PTHR31834">
    <property type="entry name" value="INITIATION-SPECIFIC ALPHA-1,6-MANNOSYLTRANSFERASE"/>
    <property type="match status" value="1"/>
</dbReference>
<dbReference type="SUPFAM" id="SSF53448">
    <property type="entry name" value="Nucleotide-diphospho-sugar transferases"/>
    <property type="match status" value="1"/>
</dbReference>
<dbReference type="EMBL" id="CAXAMM010038784">
    <property type="protein sequence ID" value="CAK9080846.1"/>
    <property type="molecule type" value="Genomic_DNA"/>
</dbReference>
<feature type="region of interest" description="Disordered" evidence="2">
    <location>
        <begin position="642"/>
        <end position="677"/>
    </location>
</feature>
<dbReference type="InterPro" id="IPR011992">
    <property type="entry name" value="EF-hand-dom_pair"/>
</dbReference>
<reference evidence="4 5" key="1">
    <citation type="submission" date="2024-02" db="EMBL/GenBank/DDBJ databases">
        <authorList>
            <person name="Chen Y."/>
            <person name="Shah S."/>
            <person name="Dougan E. K."/>
            <person name="Thang M."/>
            <person name="Chan C."/>
        </authorList>
    </citation>
    <scope>NUCLEOTIDE SEQUENCE [LARGE SCALE GENOMIC DNA]</scope>
</reference>
<evidence type="ECO:0000256" key="1">
    <source>
        <dbReference type="ARBA" id="ARBA00022837"/>
    </source>
</evidence>
<accession>A0ABP0PXV9</accession>
<dbReference type="PROSITE" id="PS00018">
    <property type="entry name" value="EF_HAND_1"/>
    <property type="match status" value="3"/>
</dbReference>
<dbReference type="InterPro" id="IPR018247">
    <property type="entry name" value="EF_Hand_1_Ca_BS"/>
</dbReference>
<dbReference type="InterPro" id="IPR029044">
    <property type="entry name" value="Nucleotide-diphossugar_trans"/>
</dbReference>
<dbReference type="Pfam" id="PF03016">
    <property type="entry name" value="Exostosin_GT47"/>
    <property type="match status" value="1"/>
</dbReference>
<dbReference type="InterPro" id="IPR002048">
    <property type="entry name" value="EF_hand_dom"/>
</dbReference>
<dbReference type="PROSITE" id="PS50222">
    <property type="entry name" value="EF_HAND_2"/>
    <property type="match status" value="2"/>
</dbReference>
<feature type="domain" description="EF-hand" evidence="3">
    <location>
        <begin position="259"/>
        <end position="294"/>
    </location>
</feature>
<keyword evidence="1" id="KW-0106">Calcium</keyword>
<keyword evidence="5" id="KW-1185">Reference proteome</keyword>
<dbReference type="Gene3D" id="3.90.550.20">
    <property type="match status" value="1"/>
</dbReference>
<dbReference type="Proteomes" id="UP001642464">
    <property type="component" value="Unassembled WGS sequence"/>
</dbReference>
<dbReference type="InterPro" id="IPR039367">
    <property type="entry name" value="Och1-like"/>
</dbReference>
<evidence type="ECO:0000256" key="2">
    <source>
        <dbReference type="SAM" id="MobiDB-lite"/>
    </source>
</evidence>
<dbReference type="Pfam" id="PF13202">
    <property type="entry name" value="EF-hand_5"/>
    <property type="match status" value="2"/>
</dbReference>
<evidence type="ECO:0000313" key="5">
    <source>
        <dbReference type="Proteomes" id="UP001642464"/>
    </source>
</evidence>
<gene>
    <name evidence="4" type="ORF">SCF082_LOCUS38517</name>
</gene>
<evidence type="ECO:0000259" key="3">
    <source>
        <dbReference type="PROSITE" id="PS50222"/>
    </source>
</evidence>
<sequence>MRESDFALAPAGHSQCSLRLYEILSFCTVPVIMADEKLLPFSEILNWSQFAIFVPESEALEVVPRLRAISAEQRCEMRHRAHQAFHTYFANVSSNVRGLMEVLKLHWLQGFGPNEDSRKLTEEFEQLSSLLSWSPLAKEDFHLRRTTLERLGHGAFLDQDNDGRISWGEVLIHDRGTHDASREALTSWSKVVRGATSDEDDLESLVTKAFQRLDADHDGQLSRREFQVNKLNFEKLDLNNDSHIALRELLWDPLLSSEIRIKTLQQGFRVADENKDGHLSASELERPLAQHLLHLLEDAERFTAPDALHHCGRLWAPADESDAVRALEECGYLHLLPGLFTGRQVSDMFAVAKKFNCSEAPADAFESQPLPGMLQRLLQASEGTGSEECSSFLQTAESKTIEPGEDTQGPTRIPCVIHQVWRKDLPEDAQQKALESWTSKNPLCRHKIWKEQEMAHFVREKSPDVVWPMWIGLSASEREDVFHYLVGFEEGGYMADSGVTCEKPIDQFPVPKNATMIVGYEFGHRFTEVQRKKANFARTEQFAKYFFASAPGNPILKRCLQLVRQRYTWKVQAPQDLTGAATFSDAVHEFLDKNTPEALEHEISIRQNRPSLHFLSYPSERLYGQDDWKLWIFAAGRVNEAPQVAKDDPPEAPTPLLIARNAAPAPAEAAEPEAPSK</sequence>
<feature type="domain" description="EF-hand" evidence="3">
    <location>
        <begin position="201"/>
        <end position="236"/>
    </location>
</feature>
<feature type="compositionally biased region" description="Low complexity" evidence="2">
    <location>
        <begin position="662"/>
        <end position="677"/>
    </location>
</feature>
<name>A0ABP0PXV9_9DINO</name>
<dbReference type="SUPFAM" id="SSF47473">
    <property type="entry name" value="EF-hand"/>
    <property type="match status" value="1"/>
</dbReference>
<dbReference type="InterPro" id="IPR040911">
    <property type="entry name" value="Exostosin_GT47"/>
</dbReference>
<comment type="caution">
    <text evidence="4">The sequence shown here is derived from an EMBL/GenBank/DDBJ whole genome shotgun (WGS) entry which is preliminary data.</text>
</comment>
<proteinExistence type="predicted"/>